<dbReference type="InParanoid" id="A0A2S8SX32"/>
<dbReference type="InterPro" id="IPR005653">
    <property type="entry name" value="OstA-like_N"/>
</dbReference>
<evidence type="ECO:0000259" key="2">
    <source>
        <dbReference type="Pfam" id="PF03968"/>
    </source>
</evidence>
<evidence type="ECO:0000313" key="3">
    <source>
        <dbReference type="EMBL" id="PQV65328.1"/>
    </source>
</evidence>
<feature type="compositionally biased region" description="Low complexity" evidence="1">
    <location>
        <begin position="567"/>
        <end position="583"/>
    </location>
</feature>
<evidence type="ECO:0000313" key="4">
    <source>
        <dbReference type="Proteomes" id="UP000237684"/>
    </source>
</evidence>
<dbReference type="InterPro" id="IPR052363">
    <property type="entry name" value="LPS_export_LptC"/>
</dbReference>
<name>A0A2S8SX32_9BACT</name>
<dbReference type="GO" id="GO:0030288">
    <property type="term" value="C:outer membrane-bounded periplasmic space"/>
    <property type="evidence" value="ECO:0007669"/>
    <property type="project" value="TreeGrafter"/>
</dbReference>
<dbReference type="EMBL" id="NIGF01000001">
    <property type="protein sequence ID" value="PQV65328.1"/>
    <property type="molecule type" value="Genomic_DNA"/>
</dbReference>
<dbReference type="GO" id="GO:0005886">
    <property type="term" value="C:plasma membrane"/>
    <property type="evidence" value="ECO:0007669"/>
    <property type="project" value="TreeGrafter"/>
</dbReference>
<feature type="compositionally biased region" description="Pro residues" evidence="1">
    <location>
        <begin position="546"/>
        <end position="566"/>
    </location>
</feature>
<dbReference type="RefSeq" id="WP_105482076.1">
    <property type="nucleotide sequence ID" value="NZ_NIGF01000001.1"/>
</dbReference>
<dbReference type="Proteomes" id="UP000237684">
    <property type="component" value="Unassembled WGS sequence"/>
</dbReference>
<feature type="compositionally biased region" description="Low complexity" evidence="1">
    <location>
        <begin position="518"/>
        <end position="529"/>
    </location>
</feature>
<keyword evidence="4" id="KW-1185">Reference proteome</keyword>
<feature type="region of interest" description="Disordered" evidence="1">
    <location>
        <begin position="505"/>
        <end position="583"/>
    </location>
</feature>
<dbReference type="InterPro" id="IPR010664">
    <property type="entry name" value="LipoPS_assembly_LptC-rel"/>
</dbReference>
<sequence>MTPLPSRPASSSARGATPSIFGLGAAPRARLKRFLLLAAGLGAGAWLWGWLSVDESGQPVAQSSDEPSLEIEGLQSLMVRRDGLPFWEFSARRVTTDSSGTSTLATGGGHAQLFRQGQPFLKVSAPRVRFSNLSSNLEASGGVSALGPDGFSFQTARALWRNAEKTVDCPQAVTARLRGLYFQTPRLSYLWDKGVLRCPQSVEVRGQGVVLRGKKLEAILKPRIVKLSEGVEMVFDPRSTQVALPGMIQTAADKNGPRDSSNVSNAMKIRPSLPLGVCLTTSALFAAVYAQGAKKPAPKAAAKVPAAPSTIQNGNVRLNGENGDFNDATGIGHLTKNVTVTQVGEDFILYAQDLLYNRKENRAIATGNLRVDTADSTIRGARIDADFDTKTIIITGNVTITTHGKKDGIIGNREDLRAKLQQKPARILCERADWDYEERQATITGNVRMTQEENSGTCERILYDEPQHVAQLIGRVRFVDKNGRIFNTPNLTIYINQSRIVAKNPRMGFNRPSNAVSQPQAPKVPVLKVQPPPQISNEDLKQFDVKPPPLPTPRPEPTEIPTPAPAEPDTAPESESAASEPAA</sequence>
<dbReference type="Gene3D" id="2.60.450.10">
    <property type="entry name" value="Lipopolysaccharide (LPS) transport protein A like domain"/>
    <property type="match status" value="1"/>
</dbReference>
<comment type="caution">
    <text evidence="3">The sequence shown here is derived from an EMBL/GenBank/DDBJ whole genome shotgun (WGS) entry which is preliminary data.</text>
</comment>
<dbReference type="PANTHER" id="PTHR37481">
    <property type="entry name" value="LIPOPOLYSACCHARIDE EXPORT SYSTEM PROTEIN LPTC"/>
    <property type="match status" value="1"/>
</dbReference>
<feature type="domain" description="Organic solvent tolerance-like N-terminal" evidence="2">
    <location>
        <begin position="351"/>
        <end position="496"/>
    </location>
</feature>
<reference evidence="3 4" key="1">
    <citation type="journal article" date="2018" name="Syst. Appl. Microbiol.">
        <title>Abditibacterium utsteinense sp. nov., the first cultivated member of candidate phylum FBP, isolated from ice-free Antarctic soil samples.</title>
        <authorList>
            <person name="Tahon G."/>
            <person name="Tytgat B."/>
            <person name="Lebbe L."/>
            <person name="Carlier A."/>
            <person name="Willems A."/>
        </authorList>
    </citation>
    <scope>NUCLEOTIDE SEQUENCE [LARGE SCALE GENOMIC DNA]</scope>
    <source>
        <strain evidence="3 4">LMG 29911</strain>
    </source>
</reference>
<proteinExistence type="predicted"/>
<organism evidence="3 4">
    <name type="scientific">Abditibacterium utsteinense</name>
    <dbReference type="NCBI Taxonomy" id="1960156"/>
    <lineage>
        <taxon>Bacteria</taxon>
        <taxon>Pseudomonadati</taxon>
        <taxon>Abditibacteriota</taxon>
        <taxon>Abditibacteriia</taxon>
        <taxon>Abditibacteriales</taxon>
        <taxon>Abditibacteriaceae</taxon>
        <taxon>Abditibacterium</taxon>
    </lineage>
</organism>
<evidence type="ECO:0000256" key="1">
    <source>
        <dbReference type="SAM" id="MobiDB-lite"/>
    </source>
</evidence>
<dbReference type="Pfam" id="PF03968">
    <property type="entry name" value="LptD_N"/>
    <property type="match status" value="1"/>
</dbReference>
<dbReference type="GO" id="GO:0015920">
    <property type="term" value="P:lipopolysaccharide transport"/>
    <property type="evidence" value="ECO:0007669"/>
    <property type="project" value="TreeGrafter"/>
</dbReference>
<protein>
    <submittedName>
        <fullName evidence="3">Lipopolysaccharide-assembly, LptC-related</fullName>
    </submittedName>
</protein>
<accession>A0A2S8SX32</accession>
<dbReference type="Pfam" id="PF06835">
    <property type="entry name" value="LptC"/>
    <property type="match status" value="1"/>
</dbReference>
<dbReference type="GO" id="GO:0017089">
    <property type="term" value="F:glycolipid transfer activity"/>
    <property type="evidence" value="ECO:0007669"/>
    <property type="project" value="TreeGrafter"/>
</dbReference>
<dbReference type="PANTHER" id="PTHR37481:SF1">
    <property type="entry name" value="LIPOPOLYSACCHARIDE EXPORT SYSTEM PROTEIN LPTC"/>
    <property type="match status" value="1"/>
</dbReference>
<gene>
    <name evidence="3" type="ORF">B1R32_10167</name>
</gene>
<dbReference type="AlphaFoldDB" id="A0A2S8SX32"/>